<comment type="caution">
    <text evidence="1">The sequence shown here is derived from an EMBL/GenBank/DDBJ whole genome shotgun (WGS) entry which is preliminary data.</text>
</comment>
<sequence length="76" mass="8107">MKKNYFACSWVVHHSFPPPPQRYRSQDDANHLGSALSIPPASLHFGAPAVGDSMPLPSTTVGGYLSPREVTSALTG</sequence>
<evidence type="ECO:0000313" key="1">
    <source>
        <dbReference type="EMBL" id="KAG0423819.1"/>
    </source>
</evidence>
<dbReference type="EMBL" id="JABSTQ010010053">
    <property type="protein sequence ID" value="KAG0423819.1"/>
    <property type="molecule type" value="Genomic_DNA"/>
</dbReference>
<proteinExistence type="predicted"/>
<accession>A0AC60PTC1</accession>
<organism evidence="1 2">
    <name type="scientific">Ixodes persulcatus</name>
    <name type="common">Taiga tick</name>
    <dbReference type="NCBI Taxonomy" id="34615"/>
    <lineage>
        <taxon>Eukaryota</taxon>
        <taxon>Metazoa</taxon>
        <taxon>Ecdysozoa</taxon>
        <taxon>Arthropoda</taxon>
        <taxon>Chelicerata</taxon>
        <taxon>Arachnida</taxon>
        <taxon>Acari</taxon>
        <taxon>Parasitiformes</taxon>
        <taxon>Ixodida</taxon>
        <taxon>Ixodoidea</taxon>
        <taxon>Ixodidae</taxon>
        <taxon>Ixodinae</taxon>
        <taxon>Ixodes</taxon>
    </lineage>
</organism>
<reference evidence="1 2" key="1">
    <citation type="journal article" date="2020" name="Cell">
        <title>Large-Scale Comparative Analyses of Tick Genomes Elucidate Their Genetic Diversity and Vector Capacities.</title>
        <authorList>
            <consortium name="Tick Genome and Microbiome Consortium (TIGMIC)"/>
            <person name="Jia N."/>
            <person name="Wang J."/>
            <person name="Shi W."/>
            <person name="Du L."/>
            <person name="Sun Y."/>
            <person name="Zhan W."/>
            <person name="Jiang J.F."/>
            <person name="Wang Q."/>
            <person name="Zhang B."/>
            <person name="Ji P."/>
            <person name="Bell-Sakyi L."/>
            <person name="Cui X.M."/>
            <person name="Yuan T.T."/>
            <person name="Jiang B.G."/>
            <person name="Yang W.F."/>
            <person name="Lam T.T."/>
            <person name="Chang Q.C."/>
            <person name="Ding S.J."/>
            <person name="Wang X.J."/>
            <person name="Zhu J.G."/>
            <person name="Ruan X.D."/>
            <person name="Zhao L."/>
            <person name="Wei J.T."/>
            <person name="Ye R.Z."/>
            <person name="Que T.C."/>
            <person name="Du C.H."/>
            <person name="Zhou Y.H."/>
            <person name="Cheng J.X."/>
            <person name="Dai P.F."/>
            <person name="Guo W.B."/>
            <person name="Han X.H."/>
            <person name="Huang E.J."/>
            <person name="Li L.F."/>
            <person name="Wei W."/>
            <person name="Gao Y.C."/>
            <person name="Liu J.Z."/>
            <person name="Shao H.Z."/>
            <person name="Wang X."/>
            <person name="Wang C.C."/>
            <person name="Yang T.C."/>
            <person name="Huo Q.B."/>
            <person name="Li W."/>
            <person name="Chen H.Y."/>
            <person name="Chen S.E."/>
            <person name="Zhou L.G."/>
            <person name="Ni X.B."/>
            <person name="Tian J.H."/>
            <person name="Sheng Y."/>
            <person name="Liu T."/>
            <person name="Pan Y.S."/>
            <person name="Xia L.Y."/>
            <person name="Li J."/>
            <person name="Zhao F."/>
            <person name="Cao W.C."/>
        </authorList>
    </citation>
    <scope>NUCLEOTIDE SEQUENCE [LARGE SCALE GENOMIC DNA]</scope>
    <source>
        <strain evidence="1">Iper-2018</strain>
    </source>
</reference>
<dbReference type="Proteomes" id="UP000805193">
    <property type="component" value="Unassembled WGS sequence"/>
</dbReference>
<evidence type="ECO:0000313" key="2">
    <source>
        <dbReference type="Proteomes" id="UP000805193"/>
    </source>
</evidence>
<keyword evidence="2" id="KW-1185">Reference proteome</keyword>
<protein>
    <submittedName>
        <fullName evidence="1">Uncharacterized protein</fullName>
    </submittedName>
</protein>
<name>A0AC60PTC1_IXOPE</name>
<gene>
    <name evidence="1" type="ORF">HPB47_000429</name>
</gene>